<dbReference type="SFLD" id="SFLDG01129">
    <property type="entry name" value="C1.5:_HAD__Beta-PGM__Phosphata"/>
    <property type="match status" value="1"/>
</dbReference>
<name>A0A1I5S611_9FIRM</name>
<accession>A0A1I5S611</accession>
<dbReference type="EMBL" id="FOXO01000005">
    <property type="protein sequence ID" value="SFP66152.1"/>
    <property type="molecule type" value="Genomic_DNA"/>
</dbReference>
<proteinExistence type="predicted"/>
<dbReference type="PANTHER" id="PTHR18901:SF38">
    <property type="entry name" value="PSEUDOURIDINE-5'-PHOSPHATASE"/>
    <property type="match status" value="1"/>
</dbReference>
<dbReference type="Gene3D" id="1.10.150.240">
    <property type="entry name" value="Putative phosphatase, domain 2"/>
    <property type="match status" value="1"/>
</dbReference>
<gene>
    <name evidence="1" type="ORF">SAMN04487928_105143</name>
</gene>
<reference evidence="2" key="1">
    <citation type="submission" date="2016-10" db="EMBL/GenBank/DDBJ databases">
        <authorList>
            <person name="Varghese N."/>
            <person name="Submissions S."/>
        </authorList>
    </citation>
    <scope>NUCLEOTIDE SEQUENCE [LARGE SCALE GENOMIC DNA]</scope>
    <source>
        <strain evidence="2">P18</strain>
    </source>
</reference>
<dbReference type="SFLD" id="SFLDS00003">
    <property type="entry name" value="Haloacid_Dehalogenase"/>
    <property type="match status" value="1"/>
</dbReference>
<dbReference type="SFLD" id="SFLDG01135">
    <property type="entry name" value="C1.5.6:_HAD__Beta-PGM__Phospha"/>
    <property type="match status" value="1"/>
</dbReference>
<dbReference type="SUPFAM" id="SSF56784">
    <property type="entry name" value="HAD-like"/>
    <property type="match status" value="1"/>
</dbReference>
<dbReference type="InterPro" id="IPR036412">
    <property type="entry name" value="HAD-like_sf"/>
</dbReference>
<evidence type="ECO:0000313" key="1">
    <source>
        <dbReference type="EMBL" id="SFP66152.1"/>
    </source>
</evidence>
<protein>
    <submittedName>
        <fullName evidence="1">Haloacid dehalogenase superfamily, subfamily IA, variant 3 with third motif having DD or ED/haloacid dehalogenase superfamily, subfamily IA, variant 1 with third motif having Dx(3-4)D or Dx(3-4)E</fullName>
    </submittedName>
</protein>
<dbReference type="PANTHER" id="PTHR18901">
    <property type="entry name" value="2-DEOXYGLUCOSE-6-PHOSPHATE PHOSPHATASE 2"/>
    <property type="match status" value="1"/>
</dbReference>
<dbReference type="NCBIfam" id="TIGR01509">
    <property type="entry name" value="HAD-SF-IA-v3"/>
    <property type="match status" value="1"/>
</dbReference>
<dbReference type="OrthoDB" id="9797743at2"/>
<dbReference type="Pfam" id="PF13419">
    <property type="entry name" value="HAD_2"/>
    <property type="match status" value="1"/>
</dbReference>
<dbReference type="PRINTS" id="PR00413">
    <property type="entry name" value="HADHALOGNASE"/>
</dbReference>
<dbReference type="InterPro" id="IPR023198">
    <property type="entry name" value="PGP-like_dom2"/>
</dbReference>
<dbReference type="Proteomes" id="UP000182624">
    <property type="component" value="Unassembled WGS sequence"/>
</dbReference>
<dbReference type="InterPro" id="IPR023214">
    <property type="entry name" value="HAD_sf"/>
</dbReference>
<dbReference type="InterPro" id="IPR006439">
    <property type="entry name" value="HAD-SF_hydro_IA"/>
</dbReference>
<keyword evidence="2" id="KW-1185">Reference proteome</keyword>
<dbReference type="NCBIfam" id="TIGR01549">
    <property type="entry name" value="HAD-SF-IA-v1"/>
    <property type="match status" value="1"/>
</dbReference>
<organism evidence="1 2">
    <name type="scientific">Butyrivibrio proteoclasticus</name>
    <dbReference type="NCBI Taxonomy" id="43305"/>
    <lineage>
        <taxon>Bacteria</taxon>
        <taxon>Bacillati</taxon>
        <taxon>Bacillota</taxon>
        <taxon>Clostridia</taxon>
        <taxon>Lachnospirales</taxon>
        <taxon>Lachnospiraceae</taxon>
        <taxon>Butyrivibrio</taxon>
    </lineage>
</organism>
<dbReference type="Gene3D" id="3.40.50.1000">
    <property type="entry name" value="HAD superfamily/HAD-like"/>
    <property type="match status" value="1"/>
</dbReference>
<evidence type="ECO:0000313" key="2">
    <source>
        <dbReference type="Proteomes" id="UP000182624"/>
    </source>
</evidence>
<dbReference type="AlphaFoldDB" id="A0A1I5S611"/>
<dbReference type="InterPro" id="IPR041492">
    <property type="entry name" value="HAD_2"/>
</dbReference>
<sequence>MNNRYNVIFDMDGVIFDSERACLYTWTEAASGYGITNVREVFDRCIGTNMNQTRQIVEDAYSKEFGEGIADKLLSESSRLFHEKYDGGRLPMKAGVKEILEYLKAENVRCAVASSTRKAVVEAELRDAGLIDYFEEIVGGDSVKVSKPDPEIYLIACDKLKVNPADSFAIEDSYNGIRSAHAAGMKPIMVPDMIPADAEMRGLADTVCESLLDVIDYFKNRVE</sequence>
<dbReference type="RefSeq" id="WP_074885211.1">
    <property type="nucleotide sequence ID" value="NZ_FOXO01000005.1"/>
</dbReference>